<protein>
    <recommendedName>
        <fullName evidence="12">ATP synthase complex subunit 8</fullName>
    </recommendedName>
</protein>
<evidence type="ECO:0000256" key="5">
    <source>
        <dbReference type="ARBA" id="ARBA00022547"/>
    </source>
</evidence>
<evidence type="ECO:0000256" key="12">
    <source>
        <dbReference type="RuleBase" id="RU003661"/>
    </source>
</evidence>
<keyword evidence="8 13" id="KW-1133">Transmembrane helix</keyword>
<evidence type="ECO:0000256" key="2">
    <source>
        <dbReference type="ARBA" id="ARBA00008892"/>
    </source>
</evidence>
<evidence type="ECO:0000256" key="4">
    <source>
        <dbReference type="ARBA" id="ARBA00022448"/>
    </source>
</evidence>
<evidence type="ECO:0000256" key="6">
    <source>
        <dbReference type="ARBA" id="ARBA00022692"/>
    </source>
</evidence>
<keyword evidence="9 12" id="KW-0406">Ion transport</keyword>
<reference evidence="14" key="1">
    <citation type="journal article" date="2012" name="Mol. Phylogenet. Evol.">
        <title>A mitochondrial genome phylogeny of termites (Blattodea: Termitoidae): Robust support for interfamilial relationships and molecular synapomorphies define major clades.</title>
        <authorList>
            <person name="Cameron S.L."/>
            <person name="Lo N."/>
            <person name="Bourguignon T."/>
            <person name="Svenson G.J."/>
            <person name="Evans T.A."/>
        </authorList>
    </citation>
    <scope>NUCLEOTIDE SEQUENCE</scope>
</reference>
<comment type="similarity">
    <text evidence="2 12">Belongs to the ATPase protein 8 family.</text>
</comment>
<dbReference type="GeneID" id="13230445"/>
<geneLocation type="mitochondrion" evidence="14"/>
<dbReference type="GO" id="GO:0031966">
    <property type="term" value="C:mitochondrial membrane"/>
    <property type="evidence" value="ECO:0007669"/>
    <property type="project" value="UniProtKB-SubCell"/>
</dbReference>
<gene>
    <name evidence="14" type="primary">ATP8</name>
</gene>
<dbReference type="EMBL" id="JX144929">
    <property type="protein sequence ID" value="AFM92386.1"/>
    <property type="molecule type" value="Genomic_DNA"/>
</dbReference>
<dbReference type="Pfam" id="PF00895">
    <property type="entry name" value="ATP-synt_8"/>
    <property type="match status" value="1"/>
</dbReference>
<keyword evidence="4 12" id="KW-0813">Transport</keyword>
<comment type="subunit">
    <text evidence="3">F-type ATPases have 2 components, CF(1) - the catalytic core - and CF(0) - the membrane proton channel.</text>
</comment>
<keyword evidence="11 13" id="KW-0472">Membrane</keyword>
<evidence type="ECO:0000256" key="8">
    <source>
        <dbReference type="ARBA" id="ARBA00022989"/>
    </source>
</evidence>
<evidence type="ECO:0000256" key="7">
    <source>
        <dbReference type="ARBA" id="ARBA00022781"/>
    </source>
</evidence>
<dbReference type="GO" id="GO:0045259">
    <property type="term" value="C:proton-transporting ATP synthase complex"/>
    <property type="evidence" value="ECO:0007669"/>
    <property type="project" value="UniProtKB-KW"/>
</dbReference>
<keyword evidence="5 12" id="KW-0138">CF(0)</keyword>
<evidence type="ECO:0000313" key="14">
    <source>
        <dbReference type="EMBL" id="AFM92386.1"/>
    </source>
</evidence>
<name>I6T8F9_MASDA</name>
<evidence type="ECO:0000256" key="1">
    <source>
        <dbReference type="ARBA" id="ARBA00004304"/>
    </source>
</evidence>
<dbReference type="CTD" id="4509"/>
<dbReference type="AlphaFoldDB" id="I6T8F9"/>
<evidence type="ECO:0000256" key="10">
    <source>
        <dbReference type="ARBA" id="ARBA00023128"/>
    </source>
</evidence>
<keyword evidence="10 12" id="KW-0496">Mitochondrion</keyword>
<proteinExistence type="inferred from homology"/>
<evidence type="ECO:0000256" key="13">
    <source>
        <dbReference type="SAM" id="Phobius"/>
    </source>
</evidence>
<dbReference type="RefSeq" id="YP_006503886.1">
    <property type="nucleotide sequence ID" value="NC_018120.1"/>
</dbReference>
<dbReference type="GO" id="GO:0015078">
    <property type="term" value="F:proton transmembrane transporter activity"/>
    <property type="evidence" value="ECO:0007669"/>
    <property type="project" value="InterPro"/>
</dbReference>
<organism evidence="14">
    <name type="scientific">Mastotermes darwiniensis</name>
    <name type="common">Giant northern termite</name>
    <dbReference type="NCBI Taxonomy" id="13139"/>
    <lineage>
        <taxon>Eukaryota</taxon>
        <taxon>Metazoa</taxon>
        <taxon>Ecdysozoa</taxon>
        <taxon>Arthropoda</taxon>
        <taxon>Hexapoda</taxon>
        <taxon>Insecta</taxon>
        <taxon>Pterygota</taxon>
        <taxon>Neoptera</taxon>
        <taxon>Polyneoptera</taxon>
        <taxon>Dictyoptera</taxon>
        <taxon>Blattodea</taxon>
        <taxon>Blattoidea</taxon>
        <taxon>Termitoidae</taxon>
        <taxon>Mastotermitidae</taxon>
        <taxon>Mastotermes</taxon>
    </lineage>
</organism>
<feature type="transmembrane region" description="Helical" evidence="13">
    <location>
        <begin position="6"/>
        <end position="26"/>
    </location>
</feature>
<comment type="subcellular location">
    <subcellularLocation>
        <location evidence="1 12">Mitochondrion membrane</location>
        <topology evidence="1 12">Single-pass membrane protein</topology>
    </subcellularLocation>
</comment>
<dbReference type="InterPro" id="IPR001421">
    <property type="entry name" value="ATP8_metazoa"/>
</dbReference>
<evidence type="ECO:0000256" key="9">
    <source>
        <dbReference type="ARBA" id="ARBA00023065"/>
    </source>
</evidence>
<sequence>MPQMMPLSWLMLFFMFSLTLLLFNVVNYYSHIHKNMNPTKKTIKVNSMNWKW</sequence>
<evidence type="ECO:0000256" key="11">
    <source>
        <dbReference type="ARBA" id="ARBA00023136"/>
    </source>
</evidence>
<dbReference type="GO" id="GO:0015986">
    <property type="term" value="P:proton motive force-driven ATP synthesis"/>
    <property type="evidence" value="ECO:0007669"/>
    <property type="project" value="InterPro"/>
</dbReference>
<keyword evidence="6 12" id="KW-0812">Transmembrane</keyword>
<evidence type="ECO:0000256" key="3">
    <source>
        <dbReference type="ARBA" id="ARBA00011291"/>
    </source>
</evidence>
<keyword evidence="7 12" id="KW-0375">Hydrogen ion transport</keyword>
<accession>I6T8F9</accession>